<dbReference type="AlphaFoldDB" id="A0A1G7ATY9"/>
<evidence type="ECO:0000259" key="1">
    <source>
        <dbReference type="Pfam" id="PF01926"/>
    </source>
</evidence>
<protein>
    <submittedName>
        <fullName evidence="2">50S ribosome-binding GTPase</fullName>
    </submittedName>
</protein>
<feature type="domain" description="G" evidence="1">
    <location>
        <begin position="40"/>
        <end position="126"/>
    </location>
</feature>
<name>A0A1G7ATY9_9PROT</name>
<dbReference type="Pfam" id="PF01926">
    <property type="entry name" value="MMR_HSR1"/>
    <property type="match status" value="1"/>
</dbReference>
<keyword evidence="3" id="KW-1185">Reference proteome</keyword>
<sequence length="211" mass="22878">MFGLELAGLYLAKWAYDNVAPQLARALASPPPPDHPSQVIALVGATCAGKSTLGNRLAGRAAFETGPTHGTTSRTHDATWRGGWVIRDTPGLLDDRSPDPVSVSRTAKVVVYVASGQLLRPELDALRRIREWQRRETGRGARERHAVLFCGKADQRHGAMPRAEAERVEQEVRSQMADLMPSDHVVFGSALNPDCAGVRRLGNLLARLSSA</sequence>
<dbReference type="Gene3D" id="3.40.50.300">
    <property type="entry name" value="P-loop containing nucleotide triphosphate hydrolases"/>
    <property type="match status" value="1"/>
</dbReference>
<dbReference type="CDD" id="cd00882">
    <property type="entry name" value="Ras_like_GTPase"/>
    <property type="match status" value="1"/>
</dbReference>
<organism evidence="2 3">
    <name type="scientific">Belnapia rosea</name>
    <dbReference type="NCBI Taxonomy" id="938405"/>
    <lineage>
        <taxon>Bacteria</taxon>
        <taxon>Pseudomonadati</taxon>
        <taxon>Pseudomonadota</taxon>
        <taxon>Alphaproteobacteria</taxon>
        <taxon>Acetobacterales</taxon>
        <taxon>Roseomonadaceae</taxon>
        <taxon>Belnapia</taxon>
    </lineage>
</organism>
<dbReference type="GO" id="GO:0005525">
    <property type="term" value="F:GTP binding"/>
    <property type="evidence" value="ECO:0007669"/>
    <property type="project" value="InterPro"/>
</dbReference>
<dbReference type="InterPro" id="IPR006073">
    <property type="entry name" value="GTP-bd"/>
</dbReference>
<dbReference type="RefSeq" id="WP_143018251.1">
    <property type="nucleotide sequence ID" value="NZ_FMXZ01000024.1"/>
</dbReference>
<gene>
    <name evidence="2" type="ORF">SAMN04487779_102112</name>
</gene>
<dbReference type="SUPFAM" id="SSF52540">
    <property type="entry name" value="P-loop containing nucleoside triphosphate hydrolases"/>
    <property type="match status" value="1"/>
</dbReference>
<dbReference type="Proteomes" id="UP000198925">
    <property type="component" value="Unassembled WGS sequence"/>
</dbReference>
<dbReference type="InterPro" id="IPR027417">
    <property type="entry name" value="P-loop_NTPase"/>
</dbReference>
<evidence type="ECO:0000313" key="3">
    <source>
        <dbReference type="Proteomes" id="UP000198925"/>
    </source>
</evidence>
<accession>A0A1G7ATY9</accession>
<dbReference type="OrthoDB" id="974105at2"/>
<reference evidence="2 3" key="1">
    <citation type="submission" date="2016-10" db="EMBL/GenBank/DDBJ databases">
        <authorList>
            <person name="de Groot N.N."/>
        </authorList>
    </citation>
    <scope>NUCLEOTIDE SEQUENCE [LARGE SCALE GENOMIC DNA]</scope>
    <source>
        <strain evidence="2 3">CPCC 100156</strain>
    </source>
</reference>
<evidence type="ECO:0000313" key="2">
    <source>
        <dbReference type="EMBL" id="SDE17406.1"/>
    </source>
</evidence>
<dbReference type="EMBL" id="FMZX01000021">
    <property type="protein sequence ID" value="SDE17406.1"/>
    <property type="molecule type" value="Genomic_DNA"/>
</dbReference>
<dbReference type="STRING" id="938405.SAMN02927895_04988"/>
<proteinExistence type="predicted"/>